<organism evidence="2">
    <name type="scientific">Volvox carteri f. nagariensis</name>
    <dbReference type="NCBI Taxonomy" id="3068"/>
    <lineage>
        <taxon>Eukaryota</taxon>
        <taxon>Viridiplantae</taxon>
        <taxon>Chlorophyta</taxon>
        <taxon>core chlorophytes</taxon>
        <taxon>Chlorophyceae</taxon>
        <taxon>CS clade</taxon>
        <taxon>Chlamydomonadales</taxon>
        <taxon>Volvocaceae</taxon>
        <taxon>Volvox</taxon>
    </lineage>
</organism>
<accession>D8TUV9</accession>
<dbReference type="InParanoid" id="D8TUV9"/>
<sequence>MDFSTNNQPCPLPHACCEQAMENQAAWPAMATCQLPTCSRLGVAFMEILGTGMMPATRPRQYMAKEHQQNTRPCSLMGSLGLHPSQHGRNQCRLAGPSLCLDYLGMGAAWHGGSLDNPSQVLRPMTSHCSPGIELANPRILIKAGTWTIKHAWERFQ</sequence>
<dbReference type="EMBL" id="GL378338">
    <property type="protein sequence ID" value="EFJ48889.1"/>
    <property type="molecule type" value="Genomic_DNA"/>
</dbReference>
<dbReference type="RefSeq" id="XP_002950221.1">
    <property type="nucleotide sequence ID" value="XM_002950175.1"/>
</dbReference>
<reference evidence="1 2" key="1">
    <citation type="journal article" date="2010" name="Science">
        <title>Genomic analysis of organismal complexity in the multicellular green alga Volvox carteri.</title>
        <authorList>
            <person name="Prochnik S.E."/>
            <person name="Umen J."/>
            <person name="Nedelcu A.M."/>
            <person name="Hallmann A."/>
            <person name="Miller S.M."/>
            <person name="Nishii I."/>
            <person name="Ferris P."/>
            <person name="Kuo A."/>
            <person name="Mitros T."/>
            <person name="Fritz-Laylin L.K."/>
            <person name="Hellsten U."/>
            <person name="Chapman J."/>
            <person name="Simakov O."/>
            <person name="Rensing S.A."/>
            <person name="Terry A."/>
            <person name="Pangilinan J."/>
            <person name="Kapitonov V."/>
            <person name="Jurka J."/>
            <person name="Salamov A."/>
            <person name="Shapiro H."/>
            <person name="Schmutz J."/>
            <person name="Grimwood J."/>
            <person name="Lindquist E."/>
            <person name="Lucas S."/>
            <person name="Grigoriev I.V."/>
            <person name="Schmitt R."/>
            <person name="Kirk D."/>
            <person name="Rokhsar D.S."/>
        </authorList>
    </citation>
    <scope>NUCLEOTIDE SEQUENCE [LARGE SCALE GENOMIC DNA]</scope>
    <source>
        <strain evidence="2">f. Nagariensis / Eve</strain>
    </source>
</reference>
<dbReference type="GeneID" id="9619506"/>
<dbReference type="AlphaFoldDB" id="D8TUV9"/>
<gene>
    <name evidence="1" type="ORF">VOLCADRAFT_90614</name>
</gene>
<dbReference type="Proteomes" id="UP000001058">
    <property type="component" value="Unassembled WGS sequence"/>
</dbReference>
<evidence type="ECO:0000313" key="1">
    <source>
        <dbReference type="EMBL" id="EFJ48889.1"/>
    </source>
</evidence>
<dbReference type="KEGG" id="vcn:VOLCADRAFT_90614"/>
<protein>
    <submittedName>
        <fullName evidence="1">Uncharacterized protein</fullName>
    </submittedName>
</protein>
<proteinExistence type="predicted"/>
<keyword evidence="2" id="KW-1185">Reference proteome</keyword>
<name>D8TUV9_VOLCA</name>
<evidence type="ECO:0000313" key="2">
    <source>
        <dbReference type="Proteomes" id="UP000001058"/>
    </source>
</evidence>